<evidence type="ECO:0000313" key="3">
    <source>
        <dbReference type="Proteomes" id="UP000006727"/>
    </source>
</evidence>
<dbReference type="PANTHER" id="PTHR10476">
    <property type="entry name" value="CHARGED MULTIVESICULAR BODY PROTEIN"/>
    <property type="match status" value="1"/>
</dbReference>
<keyword evidence="3" id="KW-1185">Reference proteome</keyword>
<feature type="region of interest" description="Disordered" evidence="1">
    <location>
        <begin position="168"/>
        <end position="200"/>
    </location>
</feature>
<dbReference type="Proteomes" id="UP000006727">
    <property type="component" value="Chromosome 3"/>
</dbReference>
<dbReference type="Pfam" id="PF03357">
    <property type="entry name" value="Snf7"/>
    <property type="match status" value="1"/>
</dbReference>
<accession>A0A7I4DF52</accession>
<dbReference type="AlphaFoldDB" id="A0A7I4DF52"/>
<dbReference type="Gramene" id="Pp3c3_3880V3.4">
    <property type="protein sequence ID" value="Pp3c3_3880V3.4"/>
    <property type="gene ID" value="Pp3c3_3880"/>
</dbReference>
<dbReference type="EnsemblPlants" id="Pp3c3_3880V3.4">
    <property type="protein sequence ID" value="Pp3c3_3880V3.4"/>
    <property type="gene ID" value="Pp3c3_3880"/>
</dbReference>
<reference evidence="2" key="3">
    <citation type="submission" date="2020-12" db="UniProtKB">
        <authorList>
            <consortium name="EnsemblPlants"/>
        </authorList>
    </citation>
    <scope>IDENTIFICATION</scope>
</reference>
<dbReference type="EnsemblPlants" id="Pp3c3_3880V3.2">
    <property type="protein sequence ID" value="Pp3c3_3880V3.2"/>
    <property type="gene ID" value="Pp3c3_3880"/>
</dbReference>
<protein>
    <submittedName>
        <fullName evidence="2">Uncharacterized protein</fullName>
    </submittedName>
</protein>
<dbReference type="GO" id="GO:0032509">
    <property type="term" value="P:endosome transport via multivesicular body sorting pathway"/>
    <property type="evidence" value="ECO:0000318"/>
    <property type="project" value="GO_Central"/>
</dbReference>
<evidence type="ECO:0000313" key="2">
    <source>
        <dbReference type="EnsemblPlants" id="Pp3c3_3880V3.2"/>
    </source>
</evidence>
<dbReference type="GO" id="GO:0045324">
    <property type="term" value="P:late endosome to vacuole transport"/>
    <property type="evidence" value="ECO:0000318"/>
    <property type="project" value="GO_Central"/>
</dbReference>
<name>A0A7I4DF52_PHYPA</name>
<dbReference type="GO" id="GO:0015031">
    <property type="term" value="P:protein transport"/>
    <property type="evidence" value="ECO:0000318"/>
    <property type="project" value="GO_Central"/>
</dbReference>
<dbReference type="Gene3D" id="6.10.140.1230">
    <property type="match status" value="2"/>
</dbReference>
<sequence length="219" mass="24505">MSSTCLERRKLPQNFFKSIHEIERERQNLQNQEKKLIVEIKMSAKQGQMENMSAAVCNIARYHGAVVVRPTPWVRKLLKSTQAMEDAMKGVTKAMGQMNKQMNLPALQKIMMEFERQNEKMEMTTEAMGDAIDNALDGDEEGEETEELVSQVLDEIGIDLDSQLLTAPAHATAAPERATPSKISQPQGARDPASDDGKIDSDLQARLDNLRKMCSQLGE</sequence>
<dbReference type="InterPro" id="IPR005024">
    <property type="entry name" value="Snf7_fam"/>
</dbReference>
<reference evidence="2 3" key="1">
    <citation type="journal article" date="2008" name="Science">
        <title>The Physcomitrella genome reveals evolutionary insights into the conquest of land by plants.</title>
        <authorList>
            <person name="Rensing S."/>
            <person name="Lang D."/>
            <person name="Zimmer A."/>
            <person name="Terry A."/>
            <person name="Salamov A."/>
            <person name="Shapiro H."/>
            <person name="Nishiyama T."/>
            <person name="Perroud P.-F."/>
            <person name="Lindquist E."/>
            <person name="Kamisugi Y."/>
            <person name="Tanahashi T."/>
            <person name="Sakakibara K."/>
            <person name="Fujita T."/>
            <person name="Oishi K."/>
            <person name="Shin-I T."/>
            <person name="Kuroki Y."/>
            <person name="Toyoda A."/>
            <person name="Suzuki Y."/>
            <person name="Hashimoto A."/>
            <person name="Yamaguchi K."/>
            <person name="Sugano A."/>
            <person name="Kohara Y."/>
            <person name="Fujiyama A."/>
            <person name="Anterola A."/>
            <person name="Aoki S."/>
            <person name="Ashton N."/>
            <person name="Barbazuk W.B."/>
            <person name="Barker E."/>
            <person name="Bennetzen J."/>
            <person name="Bezanilla M."/>
            <person name="Blankenship R."/>
            <person name="Cho S.H."/>
            <person name="Dutcher S."/>
            <person name="Estelle M."/>
            <person name="Fawcett J.A."/>
            <person name="Gundlach H."/>
            <person name="Hanada K."/>
            <person name="Heyl A."/>
            <person name="Hicks K.A."/>
            <person name="Hugh J."/>
            <person name="Lohr M."/>
            <person name="Mayer K."/>
            <person name="Melkozernov A."/>
            <person name="Murata T."/>
            <person name="Nelson D."/>
            <person name="Pils B."/>
            <person name="Prigge M."/>
            <person name="Reiss B."/>
            <person name="Renner T."/>
            <person name="Rombauts S."/>
            <person name="Rushton P."/>
            <person name="Sanderfoot A."/>
            <person name="Schween G."/>
            <person name="Shiu S.-H."/>
            <person name="Stueber K."/>
            <person name="Theodoulou F.L."/>
            <person name="Tu H."/>
            <person name="Van de Peer Y."/>
            <person name="Verrier P.J."/>
            <person name="Waters E."/>
            <person name="Wood A."/>
            <person name="Yang L."/>
            <person name="Cove D."/>
            <person name="Cuming A."/>
            <person name="Hasebe M."/>
            <person name="Lucas S."/>
            <person name="Mishler D.B."/>
            <person name="Reski R."/>
            <person name="Grigoriev I."/>
            <person name="Quatrano R.S."/>
            <person name="Boore J.L."/>
        </authorList>
    </citation>
    <scope>NUCLEOTIDE SEQUENCE [LARGE SCALE GENOMIC DNA]</scope>
    <source>
        <strain evidence="2 3">cv. Gransden 2004</strain>
    </source>
</reference>
<feature type="compositionally biased region" description="Low complexity" evidence="1">
    <location>
        <begin position="168"/>
        <end position="180"/>
    </location>
</feature>
<reference evidence="2 3" key="2">
    <citation type="journal article" date="2018" name="Plant J.">
        <title>The Physcomitrella patens chromosome-scale assembly reveals moss genome structure and evolution.</title>
        <authorList>
            <person name="Lang D."/>
            <person name="Ullrich K.K."/>
            <person name="Murat F."/>
            <person name="Fuchs J."/>
            <person name="Jenkins J."/>
            <person name="Haas F.B."/>
            <person name="Piednoel M."/>
            <person name="Gundlach H."/>
            <person name="Van Bel M."/>
            <person name="Meyberg R."/>
            <person name="Vives C."/>
            <person name="Morata J."/>
            <person name="Symeonidi A."/>
            <person name="Hiss M."/>
            <person name="Muchero W."/>
            <person name="Kamisugi Y."/>
            <person name="Saleh O."/>
            <person name="Blanc G."/>
            <person name="Decker E.L."/>
            <person name="van Gessel N."/>
            <person name="Grimwood J."/>
            <person name="Hayes R.D."/>
            <person name="Graham S.W."/>
            <person name="Gunter L.E."/>
            <person name="McDaniel S.F."/>
            <person name="Hoernstein S.N.W."/>
            <person name="Larsson A."/>
            <person name="Li F.W."/>
            <person name="Perroud P.F."/>
            <person name="Phillips J."/>
            <person name="Ranjan P."/>
            <person name="Rokshar D.S."/>
            <person name="Rothfels C.J."/>
            <person name="Schneider L."/>
            <person name="Shu S."/>
            <person name="Stevenson D.W."/>
            <person name="Thummler F."/>
            <person name="Tillich M."/>
            <person name="Villarreal Aguilar J.C."/>
            <person name="Widiez T."/>
            <person name="Wong G.K."/>
            <person name="Wymore A."/>
            <person name="Zhang Y."/>
            <person name="Zimmer A.D."/>
            <person name="Quatrano R.S."/>
            <person name="Mayer K.F.X."/>
            <person name="Goodstein D."/>
            <person name="Casacuberta J.M."/>
            <person name="Vandepoele K."/>
            <person name="Reski R."/>
            <person name="Cuming A.C."/>
            <person name="Tuskan G.A."/>
            <person name="Maumus F."/>
            <person name="Salse J."/>
            <person name="Schmutz J."/>
            <person name="Rensing S.A."/>
        </authorList>
    </citation>
    <scope>NUCLEOTIDE SEQUENCE [LARGE SCALE GENOMIC DNA]</scope>
    <source>
        <strain evidence="2 3">cv. Gransden 2004</strain>
    </source>
</reference>
<dbReference type="GO" id="GO:0000815">
    <property type="term" value="C:ESCRT III complex"/>
    <property type="evidence" value="ECO:0000318"/>
    <property type="project" value="GO_Central"/>
</dbReference>
<dbReference type="EMBL" id="ABEU02000003">
    <property type="status" value="NOT_ANNOTATED_CDS"/>
    <property type="molecule type" value="Genomic_DNA"/>
</dbReference>
<evidence type="ECO:0000256" key="1">
    <source>
        <dbReference type="SAM" id="MobiDB-lite"/>
    </source>
</evidence>
<dbReference type="GO" id="GO:0005771">
    <property type="term" value="C:multivesicular body"/>
    <property type="evidence" value="ECO:0000318"/>
    <property type="project" value="GO_Central"/>
</dbReference>
<dbReference type="OMA" id="QEFEYQN"/>
<dbReference type="Gramene" id="Pp3c3_3880V3.2">
    <property type="protein sequence ID" value="Pp3c3_3880V3.2"/>
    <property type="gene ID" value="Pp3c3_3880"/>
</dbReference>
<gene>
    <name evidence="2" type="primary">LOC112279658</name>
</gene>
<proteinExistence type="predicted"/>
<organism evidence="2 3">
    <name type="scientific">Physcomitrium patens</name>
    <name type="common">Spreading-leaved earth moss</name>
    <name type="synonym">Physcomitrella patens</name>
    <dbReference type="NCBI Taxonomy" id="3218"/>
    <lineage>
        <taxon>Eukaryota</taxon>
        <taxon>Viridiplantae</taxon>
        <taxon>Streptophyta</taxon>
        <taxon>Embryophyta</taxon>
        <taxon>Bryophyta</taxon>
        <taxon>Bryophytina</taxon>
        <taxon>Bryopsida</taxon>
        <taxon>Funariidae</taxon>
        <taxon>Funariales</taxon>
        <taxon>Funariaceae</taxon>
        <taxon>Physcomitrium</taxon>
    </lineage>
</organism>